<dbReference type="InterPro" id="IPR051678">
    <property type="entry name" value="AGP_Transferase"/>
</dbReference>
<accession>A0AAN7ULK2</accession>
<dbReference type="InterPro" id="IPR011009">
    <property type="entry name" value="Kinase-like_dom_sf"/>
</dbReference>
<evidence type="ECO:0000313" key="2">
    <source>
        <dbReference type="Proteomes" id="UP001305414"/>
    </source>
</evidence>
<dbReference type="PANTHER" id="PTHR21310">
    <property type="entry name" value="AMINOGLYCOSIDE PHOSPHOTRANSFERASE-RELATED-RELATED"/>
    <property type="match status" value="1"/>
</dbReference>
<dbReference type="Proteomes" id="UP001305414">
    <property type="component" value="Unassembled WGS sequence"/>
</dbReference>
<protein>
    <recommendedName>
        <fullName evidence="3">Aminoglycoside phosphotransferase domain-containing protein</fullName>
    </recommendedName>
</protein>
<organism evidence="1 2">
    <name type="scientific">Xylaria bambusicola</name>
    <dbReference type="NCBI Taxonomy" id="326684"/>
    <lineage>
        <taxon>Eukaryota</taxon>
        <taxon>Fungi</taxon>
        <taxon>Dikarya</taxon>
        <taxon>Ascomycota</taxon>
        <taxon>Pezizomycotina</taxon>
        <taxon>Sordariomycetes</taxon>
        <taxon>Xylariomycetidae</taxon>
        <taxon>Xylariales</taxon>
        <taxon>Xylariaceae</taxon>
        <taxon>Xylaria</taxon>
    </lineage>
</organism>
<sequence length="225" mass="25299">MRYIAENTTIPVPKIYHHGTAAENPTGLGPFIIMEYIEHEMTMSEALTDPLNTDEEHILDPNISEQKLELLYGQMANILLQLSTLTFSRIGSLVEQKDGQFSVSGRPLTQNMNSLVQLTDMPPTLLPSPTQTYANPDEWYSALADMHMAQLVFQHNNAVKDEDDARDKYVARQLFRQLASDGRLTSEAEPGENGKSPSRYLIYSSDFRPSNVLIDKDLRVVGVID</sequence>
<dbReference type="PANTHER" id="PTHR21310:SF37">
    <property type="entry name" value="AMINOGLYCOSIDE PHOSPHOTRANSFERASE DOMAIN-CONTAINING PROTEIN"/>
    <property type="match status" value="1"/>
</dbReference>
<dbReference type="EMBL" id="JAWHQM010000008">
    <property type="protein sequence ID" value="KAK5628516.1"/>
    <property type="molecule type" value="Genomic_DNA"/>
</dbReference>
<keyword evidence="2" id="KW-1185">Reference proteome</keyword>
<name>A0AAN7ULK2_9PEZI</name>
<dbReference type="SUPFAM" id="SSF56112">
    <property type="entry name" value="Protein kinase-like (PK-like)"/>
    <property type="match status" value="1"/>
</dbReference>
<reference evidence="1 2" key="1">
    <citation type="submission" date="2023-10" db="EMBL/GenBank/DDBJ databases">
        <title>Draft genome sequence of Xylaria bambusicola isolate GMP-LS, the root and basal stem rot pathogen of sugarcane in Indonesia.</title>
        <authorList>
            <person name="Selvaraj P."/>
            <person name="Muralishankar V."/>
            <person name="Muruganantham S."/>
            <person name="Sp S."/>
            <person name="Haryani S."/>
            <person name="Lau K.J.X."/>
            <person name="Naqvi N.I."/>
        </authorList>
    </citation>
    <scope>NUCLEOTIDE SEQUENCE [LARGE SCALE GENOMIC DNA]</scope>
    <source>
        <strain evidence="1">GMP-LS</strain>
    </source>
</reference>
<evidence type="ECO:0008006" key="3">
    <source>
        <dbReference type="Google" id="ProtNLM"/>
    </source>
</evidence>
<proteinExistence type="predicted"/>
<dbReference type="AlphaFoldDB" id="A0AAN7ULK2"/>
<evidence type="ECO:0000313" key="1">
    <source>
        <dbReference type="EMBL" id="KAK5628516.1"/>
    </source>
</evidence>
<comment type="caution">
    <text evidence="1">The sequence shown here is derived from an EMBL/GenBank/DDBJ whole genome shotgun (WGS) entry which is preliminary data.</text>
</comment>
<gene>
    <name evidence="1" type="ORF">RRF57_004231</name>
</gene>